<proteinExistence type="inferred from homology"/>
<dbReference type="InterPro" id="IPR027794">
    <property type="entry name" value="tRNase_Z_dom"/>
</dbReference>
<evidence type="ECO:0000256" key="23">
    <source>
        <dbReference type="ARBA" id="ARBA00047136"/>
    </source>
</evidence>
<keyword evidence="14" id="KW-0862">Zinc</keyword>
<comment type="similarity">
    <text evidence="5">Belongs to the RNase Z family.</text>
</comment>
<evidence type="ECO:0000313" key="26">
    <source>
        <dbReference type="Proteomes" id="UP000694920"/>
    </source>
</evidence>
<evidence type="ECO:0000256" key="21">
    <source>
        <dbReference type="ARBA" id="ARBA00032616"/>
    </source>
</evidence>
<evidence type="ECO:0000256" key="7">
    <source>
        <dbReference type="ARBA" id="ARBA00013357"/>
    </source>
</evidence>
<comment type="subunit">
    <text evidence="23">Homodimer. Interacts with PTCD1.</text>
</comment>
<keyword evidence="8" id="KW-0597">Phosphoprotein</keyword>
<feature type="domain" description="tRNase Z endonuclease" evidence="25">
    <location>
        <begin position="87"/>
        <end position="134"/>
    </location>
</feature>
<dbReference type="CTD" id="36086"/>
<dbReference type="SUPFAM" id="SSF56281">
    <property type="entry name" value="Metallo-hydrolase/oxidoreductase"/>
    <property type="match status" value="2"/>
</dbReference>
<dbReference type="KEGG" id="ccin:107264817"/>
<comment type="subcellular location">
    <subcellularLocation>
        <location evidence="4">Mitochondrion matrix</location>
    </subcellularLocation>
    <subcellularLocation>
        <location evidence="3">Nucleus</location>
    </subcellularLocation>
</comment>
<evidence type="ECO:0000256" key="3">
    <source>
        <dbReference type="ARBA" id="ARBA00004123"/>
    </source>
</evidence>
<dbReference type="GO" id="GO:0005634">
    <property type="term" value="C:nucleus"/>
    <property type="evidence" value="ECO:0007669"/>
    <property type="project" value="UniProtKB-SubCell"/>
</dbReference>
<evidence type="ECO:0000256" key="16">
    <source>
        <dbReference type="ARBA" id="ARBA00023128"/>
    </source>
</evidence>
<evidence type="ECO:0000256" key="19">
    <source>
        <dbReference type="ARBA" id="ARBA00030729"/>
    </source>
</evidence>
<dbReference type="CDD" id="cd07718">
    <property type="entry name" value="RNaseZ_ELAC1_ELAC2-C-term-like_MBL-fold"/>
    <property type="match status" value="1"/>
</dbReference>
<dbReference type="EC" id="3.1.26.11" evidence="6"/>
<evidence type="ECO:0000256" key="18">
    <source>
        <dbReference type="ARBA" id="ARBA00030689"/>
    </source>
</evidence>
<dbReference type="PANTHER" id="PTHR12553">
    <property type="entry name" value="ZINC PHOSPHODIESTERASE ELAC PROTEIN 2"/>
    <property type="match status" value="1"/>
</dbReference>
<dbReference type="GeneID" id="107264817"/>
<keyword evidence="16" id="KW-0496">Mitochondrion</keyword>
<evidence type="ECO:0000256" key="14">
    <source>
        <dbReference type="ARBA" id="ARBA00022833"/>
    </source>
</evidence>
<organism evidence="26 27">
    <name type="scientific">Cephus cinctus</name>
    <name type="common">Wheat stem sawfly</name>
    <dbReference type="NCBI Taxonomy" id="211228"/>
    <lineage>
        <taxon>Eukaryota</taxon>
        <taxon>Metazoa</taxon>
        <taxon>Ecdysozoa</taxon>
        <taxon>Arthropoda</taxon>
        <taxon>Hexapoda</taxon>
        <taxon>Insecta</taxon>
        <taxon>Pterygota</taxon>
        <taxon>Neoptera</taxon>
        <taxon>Endopterygota</taxon>
        <taxon>Hymenoptera</taxon>
        <taxon>Cephoidea</taxon>
        <taxon>Cephidae</taxon>
        <taxon>Cephus</taxon>
    </lineage>
</organism>
<keyword evidence="26" id="KW-1185">Reference proteome</keyword>
<evidence type="ECO:0000256" key="6">
    <source>
        <dbReference type="ARBA" id="ARBA00012477"/>
    </source>
</evidence>
<dbReference type="Pfam" id="PF23023">
    <property type="entry name" value="Anti-Pycsar_Apyc1"/>
    <property type="match status" value="1"/>
</dbReference>
<dbReference type="GO" id="GO:0042781">
    <property type="term" value="F:3'-tRNA processing endoribonuclease activity"/>
    <property type="evidence" value="ECO:0007669"/>
    <property type="project" value="UniProtKB-EC"/>
</dbReference>
<evidence type="ECO:0000256" key="9">
    <source>
        <dbReference type="ARBA" id="ARBA00022694"/>
    </source>
</evidence>
<comment type="function">
    <text evidence="22">Zinc phosphodiesterase, which displays mitochondrial tRNA 3'-processing endonuclease activity. Involved in tRNA maturation, by removing a 3'-trailer from precursor tRNA. Associates with mitochondrial DNA complexes at the nucleoids to initiate RNA processing and ribosome assembly.</text>
</comment>
<keyword evidence="15" id="KW-0809">Transit peptide</keyword>
<name>A0AAJ7BM07_CEPCN</name>
<evidence type="ECO:0000259" key="25">
    <source>
        <dbReference type="Pfam" id="PF13691"/>
    </source>
</evidence>
<dbReference type="AlphaFoldDB" id="A0AAJ7BM07"/>
<dbReference type="GO" id="GO:1990180">
    <property type="term" value="P:mitochondrial tRNA 3'-end processing"/>
    <property type="evidence" value="ECO:0007669"/>
    <property type="project" value="TreeGrafter"/>
</dbReference>
<keyword evidence="17" id="KW-0539">Nucleus</keyword>
<keyword evidence="9" id="KW-0819">tRNA processing</keyword>
<evidence type="ECO:0000256" key="11">
    <source>
        <dbReference type="ARBA" id="ARBA00022723"/>
    </source>
</evidence>
<evidence type="ECO:0000256" key="12">
    <source>
        <dbReference type="ARBA" id="ARBA00022759"/>
    </source>
</evidence>
<dbReference type="Pfam" id="PF13691">
    <property type="entry name" value="Lactamase_B_4"/>
    <property type="match status" value="1"/>
</dbReference>
<evidence type="ECO:0000256" key="8">
    <source>
        <dbReference type="ARBA" id="ARBA00022553"/>
    </source>
</evidence>
<sequence length="826" mass="92991">MITTTRPFTRKILGHFGTTRSLRPYSKGFPWRDPVQQVANSKMPKDKQFILSMQRQRQKIKERNFKVIPGIVQLQILGSGARGSARCLYVSSDHTKYLFNCGEGTQRLAFEHRRKLTRVEHVFVTTPTWNNMGGLPGVALTVQDNGVSEFKLHGPEGSIDLFNAIKKFVILKDLTVHPATCSELNPFQDQTMTVHYVLLTKPTIENDPDDTVNDLTVDNTDYYSHELAPNGKRKSYNGESSRKLQKTEPQIIGGRVTGSMAYICKLRPRPGSLDLNKCVEKGVTPGPVLGQLKAGNDVTLPDGTLIKSADVCTPQCPGPVFIVIECPTVDYLDSLTNNETFKNYQATASEEDNIAYCVVHFTPEEVLKNPRYKEWINKFSQKTQHIIINEENECIGSEAVHRIQHKLHLLHPEIFPFFDSITFEKSEEANPPERISQDSVETEEINPIIHRVKTLHSINLRPLTGLDKSLELSISPKQYVDEAFAVDGFLDALAELQTNIAATSKSLINAPEYPKVLMLGTGSCIPNKVRNTSGILLRLDKECSILLDCGEGTMGQIIRFYGKSNATRILKTIKAVYVSHLHADHHIGLIGLLKERARVTEEPLFLIAPEQISAWLQLYHKRFESILDLYILVPNSYILLNEHGLSNAREKELYSALNVRDISTVRVKHCPFAYGVAVTDSAGNKIVYSGDTVPCDNLIKLGADCELLIHEATMEDDMEAEARMKLHSTISQAITSGNNMRAKFILLTHFSQRYSKMPRIPEDSQGKNFDNVGIAYDNMLVSLAQLPILPLLYPSLRLMFSEFCVLLEERATKRQLRLEKLNQEFL</sequence>
<dbReference type="Gene3D" id="3.60.15.10">
    <property type="entry name" value="Ribonuclease Z/Hydroxyacylglutathione hydrolase-like"/>
    <property type="match status" value="2"/>
</dbReference>
<evidence type="ECO:0000256" key="4">
    <source>
        <dbReference type="ARBA" id="ARBA00004305"/>
    </source>
</evidence>
<protein>
    <recommendedName>
        <fullName evidence="7">Zinc phosphodiesterase ELAC protein 2</fullName>
        <ecNumber evidence="6">3.1.26.11</ecNumber>
    </recommendedName>
    <alternativeName>
        <fullName evidence="21">ElaC homolog protein 2</fullName>
    </alternativeName>
    <alternativeName>
        <fullName evidence="19">Ribonuclease Z 2</fullName>
    </alternativeName>
    <alternativeName>
        <fullName evidence="20">tRNA 3 endonuclease 2</fullName>
    </alternativeName>
    <alternativeName>
        <fullName evidence="18">tRNase Z 2</fullName>
    </alternativeName>
</protein>
<comment type="cofactor">
    <cofactor evidence="2">
        <name>Zn(2+)</name>
        <dbReference type="ChEBI" id="CHEBI:29105"/>
    </cofactor>
</comment>
<gene>
    <name evidence="27" type="primary">LOC107264817</name>
</gene>
<comment type="catalytic activity">
    <reaction evidence="1">
        <text>Endonucleolytic cleavage of RNA, removing extra 3' nucleotides from tRNA precursor, generating 3' termini of tRNAs. A 3'-hydroxy group is left at the tRNA terminus and a 5'-phosphoryl group is left at the trailer molecule.</text>
        <dbReference type="EC" id="3.1.26.11"/>
    </reaction>
</comment>
<dbReference type="GO" id="GO:0046872">
    <property type="term" value="F:metal ion binding"/>
    <property type="evidence" value="ECO:0007669"/>
    <property type="project" value="UniProtKB-KW"/>
</dbReference>
<evidence type="ECO:0000256" key="13">
    <source>
        <dbReference type="ARBA" id="ARBA00022801"/>
    </source>
</evidence>
<evidence type="ECO:0000256" key="24">
    <source>
        <dbReference type="SAM" id="MobiDB-lite"/>
    </source>
</evidence>
<evidence type="ECO:0000256" key="1">
    <source>
        <dbReference type="ARBA" id="ARBA00000402"/>
    </source>
</evidence>
<keyword evidence="13" id="KW-0378">Hydrolase</keyword>
<evidence type="ECO:0000256" key="17">
    <source>
        <dbReference type="ARBA" id="ARBA00023242"/>
    </source>
</evidence>
<dbReference type="InterPro" id="IPR036866">
    <property type="entry name" value="RibonucZ/Hydroxyglut_hydro"/>
</dbReference>
<evidence type="ECO:0000256" key="2">
    <source>
        <dbReference type="ARBA" id="ARBA00001947"/>
    </source>
</evidence>
<keyword evidence="10" id="KW-0540">Nuclease</keyword>
<dbReference type="PANTHER" id="PTHR12553:SF49">
    <property type="entry name" value="ZINC PHOSPHODIESTERASE ELAC PROTEIN 2"/>
    <property type="match status" value="1"/>
</dbReference>
<keyword evidence="12" id="KW-0255">Endonuclease</keyword>
<evidence type="ECO:0000256" key="20">
    <source>
        <dbReference type="ARBA" id="ARBA00032104"/>
    </source>
</evidence>
<evidence type="ECO:0000313" key="27">
    <source>
        <dbReference type="RefSeq" id="XP_015588985.1"/>
    </source>
</evidence>
<evidence type="ECO:0000256" key="22">
    <source>
        <dbReference type="ARBA" id="ARBA00046098"/>
    </source>
</evidence>
<accession>A0AAJ7BM07</accession>
<reference evidence="27" key="1">
    <citation type="submission" date="2025-08" db="UniProtKB">
        <authorList>
            <consortium name="RefSeq"/>
        </authorList>
    </citation>
    <scope>IDENTIFICATION</scope>
</reference>
<feature type="region of interest" description="Disordered" evidence="24">
    <location>
        <begin position="227"/>
        <end position="246"/>
    </location>
</feature>
<dbReference type="FunFam" id="3.60.15.10:FF:000014">
    <property type="entry name" value="Zinc phosphodiesterase ELAC protein 2"/>
    <property type="match status" value="1"/>
</dbReference>
<dbReference type="Proteomes" id="UP000694920">
    <property type="component" value="Unplaced"/>
</dbReference>
<evidence type="ECO:0000256" key="10">
    <source>
        <dbReference type="ARBA" id="ARBA00022722"/>
    </source>
</evidence>
<dbReference type="GO" id="GO:0042645">
    <property type="term" value="C:mitochondrial nucleoid"/>
    <property type="evidence" value="ECO:0007669"/>
    <property type="project" value="UniProtKB-ARBA"/>
</dbReference>
<dbReference type="InterPro" id="IPR047151">
    <property type="entry name" value="RNZ2-like"/>
</dbReference>
<dbReference type="RefSeq" id="XP_015588985.1">
    <property type="nucleotide sequence ID" value="XM_015733499.2"/>
</dbReference>
<keyword evidence="11" id="KW-0479">Metal-binding</keyword>
<evidence type="ECO:0000256" key="15">
    <source>
        <dbReference type="ARBA" id="ARBA00022946"/>
    </source>
</evidence>
<evidence type="ECO:0000256" key="5">
    <source>
        <dbReference type="ARBA" id="ARBA00007823"/>
    </source>
</evidence>